<gene>
    <name evidence="1" type="primary">ELP1_16</name>
    <name evidence="1" type="ORF">H4R21_002396</name>
</gene>
<sequence length="174" mass="18638">MELWADNNCHWHLKQRIGPRMAGGITRAVWQPEEPLTLYLSGTAAAILRMEQHATAAVVDGSGILYTPLSYANVPPPMALHTLDNGWVRQAVFVAEFDGASEAATPHTGQVLAAAADGQVCEIAAVRPSDGSNRAVVVTGHSARNQLFANEHPRLRFVPANTSLTGASGYKLEE</sequence>
<protein>
    <submittedName>
        <fullName evidence="1">Elongator complex protein 1</fullName>
    </submittedName>
</protein>
<name>A0ACC1L848_9FUNG</name>
<dbReference type="Proteomes" id="UP001140087">
    <property type="component" value="Unassembled WGS sequence"/>
</dbReference>
<accession>A0ACC1L848</accession>
<dbReference type="EMBL" id="JANBUN010000612">
    <property type="protein sequence ID" value="KAJ2802496.1"/>
    <property type="molecule type" value="Genomic_DNA"/>
</dbReference>
<organism evidence="1 2">
    <name type="scientific">Coemansia helicoidea</name>
    <dbReference type="NCBI Taxonomy" id="1286919"/>
    <lineage>
        <taxon>Eukaryota</taxon>
        <taxon>Fungi</taxon>
        <taxon>Fungi incertae sedis</taxon>
        <taxon>Zoopagomycota</taxon>
        <taxon>Kickxellomycotina</taxon>
        <taxon>Kickxellomycetes</taxon>
        <taxon>Kickxellales</taxon>
        <taxon>Kickxellaceae</taxon>
        <taxon>Coemansia</taxon>
    </lineage>
</organism>
<evidence type="ECO:0000313" key="1">
    <source>
        <dbReference type="EMBL" id="KAJ2802496.1"/>
    </source>
</evidence>
<comment type="caution">
    <text evidence="1">The sequence shown here is derived from an EMBL/GenBank/DDBJ whole genome shotgun (WGS) entry which is preliminary data.</text>
</comment>
<proteinExistence type="predicted"/>
<reference evidence="1" key="1">
    <citation type="submission" date="2022-07" db="EMBL/GenBank/DDBJ databases">
        <title>Phylogenomic reconstructions and comparative analyses of Kickxellomycotina fungi.</title>
        <authorList>
            <person name="Reynolds N.K."/>
            <person name="Stajich J.E."/>
            <person name="Barry K."/>
            <person name="Grigoriev I.V."/>
            <person name="Crous P."/>
            <person name="Smith M.E."/>
        </authorList>
    </citation>
    <scope>NUCLEOTIDE SEQUENCE</scope>
    <source>
        <strain evidence="1">BCRC 34780</strain>
    </source>
</reference>
<keyword evidence="2" id="KW-1185">Reference proteome</keyword>
<evidence type="ECO:0000313" key="2">
    <source>
        <dbReference type="Proteomes" id="UP001140087"/>
    </source>
</evidence>